<gene>
    <name evidence="2" type="ORF">UJA718_LOCUS30253</name>
</gene>
<dbReference type="EMBL" id="CAJOBP010012068">
    <property type="protein sequence ID" value="CAF4569488.1"/>
    <property type="molecule type" value="Genomic_DNA"/>
</dbReference>
<proteinExistence type="predicted"/>
<sequence length="86" mass="8937">NPSSYLIKSNLTKIQTSPVPTVNQPAHSSVQLSSSSSAATSPTPASSISTTGYFRSLNGSRAPMASPDPLSLTSDESCHTPDMEIL</sequence>
<dbReference type="AlphaFoldDB" id="A0A820ZSH8"/>
<evidence type="ECO:0000313" key="3">
    <source>
        <dbReference type="Proteomes" id="UP000663873"/>
    </source>
</evidence>
<evidence type="ECO:0000313" key="2">
    <source>
        <dbReference type="EMBL" id="CAF4569488.1"/>
    </source>
</evidence>
<keyword evidence="3" id="KW-1185">Reference proteome</keyword>
<comment type="caution">
    <text evidence="2">The sequence shown here is derived from an EMBL/GenBank/DDBJ whole genome shotgun (WGS) entry which is preliminary data.</text>
</comment>
<evidence type="ECO:0000256" key="1">
    <source>
        <dbReference type="SAM" id="MobiDB-lite"/>
    </source>
</evidence>
<feature type="compositionally biased region" description="Low complexity" evidence="1">
    <location>
        <begin position="25"/>
        <end position="51"/>
    </location>
</feature>
<feature type="compositionally biased region" description="Basic and acidic residues" evidence="1">
    <location>
        <begin position="76"/>
        <end position="86"/>
    </location>
</feature>
<organism evidence="2 3">
    <name type="scientific">Rotaria socialis</name>
    <dbReference type="NCBI Taxonomy" id="392032"/>
    <lineage>
        <taxon>Eukaryota</taxon>
        <taxon>Metazoa</taxon>
        <taxon>Spiralia</taxon>
        <taxon>Gnathifera</taxon>
        <taxon>Rotifera</taxon>
        <taxon>Eurotatoria</taxon>
        <taxon>Bdelloidea</taxon>
        <taxon>Philodinida</taxon>
        <taxon>Philodinidae</taxon>
        <taxon>Rotaria</taxon>
    </lineage>
</organism>
<dbReference type="Proteomes" id="UP000663873">
    <property type="component" value="Unassembled WGS sequence"/>
</dbReference>
<reference evidence="2" key="1">
    <citation type="submission" date="2021-02" db="EMBL/GenBank/DDBJ databases">
        <authorList>
            <person name="Nowell W R."/>
        </authorList>
    </citation>
    <scope>NUCLEOTIDE SEQUENCE</scope>
</reference>
<feature type="non-terminal residue" evidence="2">
    <location>
        <position position="1"/>
    </location>
</feature>
<feature type="region of interest" description="Disordered" evidence="1">
    <location>
        <begin position="16"/>
        <end position="86"/>
    </location>
</feature>
<accession>A0A820ZSH8</accession>
<protein>
    <submittedName>
        <fullName evidence="2">Uncharacterized protein</fullName>
    </submittedName>
</protein>
<name>A0A820ZSH8_9BILA</name>